<reference evidence="2" key="2">
    <citation type="submission" date="2016-01" db="EMBL/GenBank/DDBJ databases">
        <title>Diatom-associated endosymboitic cyanobacterium lacks core nitrogen metabolism enzymes.</title>
        <authorList>
            <person name="Hilton J.A."/>
            <person name="Foster R.A."/>
            <person name="Tripp H.J."/>
            <person name="Carter B.J."/>
            <person name="Zehr J.P."/>
            <person name="Villareal T.A."/>
        </authorList>
    </citation>
    <scope>NUCLEOTIDE SEQUENCE [LARGE SCALE GENOMIC DNA]</scope>
    <source>
        <strain evidence="2">HH01</strain>
    </source>
</reference>
<gene>
    <name evidence="1" type="ORF">RINTHH_2460</name>
</gene>
<protein>
    <submittedName>
        <fullName evidence="1">Glutaredoxin 2</fullName>
    </submittedName>
</protein>
<evidence type="ECO:0000313" key="1">
    <source>
        <dbReference type="EMBL" id="CCH66401.1"/>
    </source>
</evidence>
<dbReference type="Proteomes" id="UP000053051">
    <property type="component" value="Unassembled WGS sequence"/>
</dbReference>
<sequence length="78" mass="9168">MCEGLQEKLETIIQTGNIPSLKLEVRDITTCDDWFIAYEYEVPTLFYRSEDGSDLRPIPRPSPRITLQKFEQILKTYI</sequence>
<keyword evidence="2" id="KW-1185">Reference proteome</keyword>
<dbReference type="EMBL" id="CAIY01000012">
    <property type="protein sequence ID" value="CCH66401.1"/>
    <property type="molecule type" value="Genomic_DNA"/>
</dbReference>
<proteinExistence type="predicted"/>
<dbReference type="AlphaFoldDB" id="M1X4M4"/>
<dbReference type="InterPro" id="IPR008554">
    <property type="entry name" value="Glutaredoxin-like"/>
</dbReference>
<organism evidence="1 2">
    <name type="scientific">Richelia intracellularis HH01</name>
    <dbReference type="NCBI Taxonomy" id="1165094"/>
    <lineage>
        <taxon>Bacteria</taxon>
        <taxon>Bacillati</taxon>
        <taxon>Cyanobacteriota</taxon>
        <taxon>Cyanophyceae</taxon>
        <taxon>Nostocales</taxon>
        <taxon>Nostocaceae</taxon>
        <taxon>Richelia</taxon>
    </lineage>
</organism>
<name>M1X4M4_9NOST</name>
<reference evidence="1 2" key="1">
    <citation type="submission" date="2012-05" db="EMBL/GenBank/DDBJ databases">
        <authorList>
            <person name="Hilton J."/>
        </authorList>
    </citation>
    <scope>NUCLEOTIDE SEQUENCE [LARGE SCALE GENOMIC DNA]</scope>
    <source>
        <strain evidence="1 2">HH01</strain>
    </source>
</reference>
<dbReference type="STRING" id="1165094.RINTHH_2460"/>
<accession>M1X4M4</accession>
<dbReference type="Gene3D" id="3.40.30.10">
    <property type="entry name" value="Glutaredoxin"/>
    <property type="match status" value="1"/>
</dbReference>
<comment type="caution">
    <text evidence="1">The sequence shown here is derived from an EMBL/GenBank/DDBJ whole genome shotgun (WGS) entry which is preliminary data.</text>
</comment>
<evidence type="ECO:0000313" key="2">
    <source>
        <dbReference type="Proteomes" id="UP000053051"/>
    </source>
</evidence>
<dbReference type="Pfam" id="PF05768">
    <property type="entry name" value="Glrx-like"/>
    <property type="match status" value="1"/>
</dbReference>